<dbReference type="Pfam" id="PF03417">
    <property type="entry name" value="AAT"/>
    <property type="match status" value="1"/>
</dbReference>
<gene>
    <name evidence="2" type="ORF">HNP33_002599</name>
</gene>
<dbReference type="PANTHER" id="PTHR34180:SF1">
    <property type="entry name" value="BETA-ALANYL-DOPAMINE_CARCININE HYDROLASE"/>
    <property type="match status" value="1"/>
</dbReference>
<dbReference type="RefSeq" id="WP_184709038.1">
    <property type="nucleotide sequence ID" value="NZ_JACHKZ010000015.1"/>
</dbReference>
<keyword evidence="3" id="KW-1185">Reference proteome</keyword>
<dbReference type="Proteomes" id="UP000562492">
    <property type="component" value="Unassembled WGS sequence"/>
</dbReference>
<protein>
    <submittedName>
        <fullName evidence="2">Choloylglycine hydrolase</fullName>
    </submittedName>
</protein>
<proteinExistence type="predicted"/>
<dbReference type="PANTHER" id="PTHR34180">
    <property type="entry name" value="PEPTIDASE C45"/>
    <property type="match status" value="1"/>
</dbReference>
<dbReference type="Gene3D" id="1.10.10.2120">
    <property type="match status" value="1"/>
</dbReference>
<accession>A0ABR6RH72</accession>
<organism evidence="2 3">
    <name type="scientific">Comamonas odontotermitis</name>
    <dbReference type="NCBI Taxonomy" id="379895"/>
    <lineage>
        <taxon>Bacteria</taxon>
        <taxon>Pseudomonadati</taxon>
        <taxon>Pseudomonadota</taxon>
        <taxon>Betaproteobacteria</taxon>
        <taxon>Burkholderiales</taxon>
        <taxon>Comamonadaceae</taxon>
        <taxon>Comamonas</taxon>
    </lineage>
</organism>
<dbReference type="NCBIfam" id="NF040521">
    <property type="entry name" value="C45_proenzyme"/>
    <property type="match status" value="1"/>
</dbReference>
<dbReference type="Gene3D" id="3.60.60.10">
    <property type="entry name" value="Penicillin V Acylase, Chain A"/>
    <property type="match status" value="1"/>
</dbReference>
<dbReference type="InterPro" id="IPR047794">
    <property type="entry name" value="C45_proenzyme-like"/>
</dbReference>
<dbReference type="GO" id="GO:0016787">
    <property type="term" value="F:hydrolase activity"/>
    <property type="evidence" value="ECO:0007669"/>
    <property type="project" value="UniProtKB-KW"/>
</dbReference>
<reference evidence="2 3" key="1">
    <citation type="submission" date="2020-08" db="EMBL/GenBank/DDBJ databases">
        <title>Functional genomics of gut bacteria from endangered species of beetles.</title>
        <authorList>
            <person name="Carlos-Shanley C."/>
        </authorList>
    </citation>
    <scope>NUCLEOTIDE SEQUENCE [LARGE SCALE GENOMIC DNA]</scope>
    <source>
        <strain evidence="2 3">S00124</strain>
    </source>
</reference>
<name>A0ABR6RH72_9BURK</name>
<evidence type="ECO:0000259" key="1">
    <source>
        <dbReference type="Pfam" id="PF03417"/>
    </source>
</evidence>
<dbReference type="InterPro" id="IPR005079">
    <property type="entry name" value="Peptidase_C45_hydrolase"/>
</dbReference>
<dbReference type="InterPro" id="IPR047801">
    <property type="entry name" value="Peptidase_C45"/>
</dbReference>
<evidence type="ECO:0000313" key="3">
    <source>
        <dbReference type="Proteomes" id="UP000562492"/>
    </source>
</evidence>
<feature type="domain" description="Peptidase C45 hydrolase" evidence="1">
    <location>
        <begin position="112"/>
        <end position="312"/>
    </location>
</feature>
<dbReference type="EMBL" id="JACHKZ010000015">
    <property type="protein sequence ID" value="MBB6578517.1"/>
    <property type="molecule type" value="Genomic_DNA"/>
</dbReference>
<keyword evidence="2" id="KW-0378">Hydrolase</keyword>
<sequence>MLKYLEVEGSPYELGLALGRFGKQAVHDLLLPSAAWVSLMAWRGSAEVAAMQQLTQERFPAIWQEIEGLAAGLELPLADVFIWNCRGDLWAMAPDGCTTVLLPGEGGVPARLAHNEDGLPFFKNHCAIVRASVRGHSDVVSFAYPGSIPGHTFAVNARGLGITVNNVRTRLVSAGVPRMVLGRAALNLDSAVAVQHMLEEVPRAGGFHFSVAQAGVAAIASVEFTAHRVSMELVTAPALHANHLVHTAMRHHPQLVTNSSGFRQERGEQLLREGVRDALSILADQHNSAFPILRNAADDSDDENTMATAFMAVGADAIHWEVLEDGGRAPVMRFVNAQAA</sequence>
<evidence type="ECO:0000313" key="2">
    <source>
        <dbReference type="EMBL" id="MBB6578517.1"/>
    </source>
</evidence>
<comment type="caution">
    <text evidence="2">The sequence shown here is derived from an EMBL/GenBank/DDBJ whole genome shotgun (WGS) entry which is preliminary data.</text>
</comment>